<feature type="transmembrane region" description="Helical" evidence="2">
    <location>
        <begin position="6"/>
        <end position="22"/>
    </location>
</feature>
<keyword evidence="2" id="KW-0812">Transmembrane</keyword>
<dbReference type="EMBL" id="AZHW01000702">
    <property type="protein sequence ID" value="ETW97101.1"/>
    <property type="molecule type" value="Genomic_DNA"/>
</dbReference>
<organism evidence="3 4">
    <name type="scientific">Entotheonella factor</name>
    <dbReference type="NCBI Taxonomy" id="1429438"/>
    <lineage>
        <taxon>Bacteria</taxon>
        <taxon>Pseudomonadati</taxon>
        <taxon>Nitrospinota/Tectimicrobiota group</taxon>
        <taxon>Candidatus Tectimicrobiota</taxon>
        <taxon>Candidatus Entotheonellia</taxon>
        <taxon>Candidatus Entotheonellales</taxon>
        <taxon>Candidatus Entotheonellaceae</taxon>
        <taxon>Candidatus Entotheonella</taxon>
    </lineage>
</organism>
<comment type="caution">
    <text evidence="3">The sequence shown here is derived from an EMBL/GenBank/DDBJ whole genome shotgun (WGS) entry which is preliminary data.</text>
</comment>
<accession>W4LID9</accession>
<evidence type="ECO:0000313" key="3">
    <source>
        <dbReference type="EMBL" id="ETW97101.1"/>
    </source>
</evidence>
<protein>
    <submittedName>
        <fullName evidence="3">Uncharacterized protein</fullName>
    </submittedName>
</protein>
<proteinExistence type="predicted"/>
<evidence type="ECO:0000256" key="1">
    <source>
        <dbReference type="SAM" id="MobiDB-lite"/>
    </source>
</evidence>
<dbReference type="AlphaFoldDB" id="W4LID9"/>
<evidence type="ECO:0000313" key="4">
    <source>
        <dbReference type="Proteomes" id="UP000019141"/>
    </source>
</evidence>
<name>W4LID9_ENTF1</name>
<dbReference type="HOGENOM" id="CLU_1966536_0_0_7"/>
<sequence length="128" mass="14232">MPVGIVIAAFIGVVVMIWIIKRRRIEPPIEFRQDTMRYITIDPDKPNRNFQPLADPTPPAMQTEDVSPSAVIAPEPVVPPDEISEMYVASKPVMEDAGDAEFTTKGLEADDEPELLFGSPDLLVNDER</sequence>
<reference evidence="3 4" key="1">
    <citation type="journal article" date="2014" name="Nature">
        <title>An environmental bacterial taxon with a large and distinct metabolic repertoire.</title>
        <authorList>
            <person name="Wilson M.C."/>
            <person name="Mori T."/>
            <person name="Ruckert C."/>
            <person name="Uria A.R."/>
            <person name="Helf M.J."/>
            <person name="Takada K."/>
            <person name="Gernert C."/>
            <person name="Steffens U.A."/>
            <person name="Heycke N."/>
            <person name="Schmitt S."/>
            <person name="Rinke C."/>
            <person name="Helfrich E.J."/>
            <person name="Brachmann A.O."/>
            <person name="Gurgui C."/>
            <person name="Wakimoto T."/>
            <person name="Kracht M."/>
            <person name="Crusemann M."/>
            <person name="Hentschel U."/>
            <person name="Abe I."/>
            <person name="Matsunaga S."/>
            <person name="Kalinowski J."/>
            <person name="Takeyama H."/>
            <person name="Piel J."/>
        </authorList>
    </citation>
    <scope>NUCLEOTIDE SEQUENCE [LARGE SCALE GENOMIC DNA]</scope>
    <source>
        <strain evidence="4">TSY1</strain>
    </source>
</reference>
<dbReference type="Proteomes" id="UP000019141">
    <property type="component" value="Unassembled WGS sequence"/>
</dbReference>
<keyword evidence="2" id="KW-0472">Membrane</keyword>
<keyword evidence="2" id="KW-1133">Transmembrane helix</keyword>
<gene>
    <name evidence="3" type="ORF">ETSY1_23985</name>
</gene>
<evidence type="ECO:0000256" key="2">
    <source>
        <dbReference type="SAM" id="Phobius"/>
    </source>
</evidence>
<keyword evidence="4" id="KW-1185">Reference proteome</keyword>
<feature type="region of interest" description="Disordered" evidence="1">
    <location>
        <begin position="42"/>
        <end position="66"/>
    </location>
</feature>